<gene>
    <name evidence="1" type="ORF">GF1_12220</name>
</gene>
<evidence type="ECO:0000313" key="1">
    <source>
        <dbReference type="EMBL" id="BCO08846.1"/>
    </source>
</evidence>
<organism evidence="1 2">
    <name type="scientific">Desulfolithobacter dissulfuricans</name>
    <dbReference type="NCBI Taxonomy" id="2795293"/>
    <lineage>
        <taxon>Bacteria</taxon>
        <taxon>Pseudomonadati</taxon>
        <taxon>Thermodesulfobacteriota</taxon>
        <taxon>Desulfobulbia</taxon>
        <taxon>Desulfobulbales</taxon>
        <taxon>Desulfobulbaceae</taxon>
        <taxon>Desulfolithobacter</taxon>
    </lineage>
</organism>
<dbReference type="EMBL" id="AP024233">
    <property type="protein sequence ID" value="BCO08846.1"/>
    <property type="molecule type" value="Genomic_DNA"/>
</dbReference>
<proteinExistence type="predicted"/>
<reference evidence="1" key="1">
    <citation type="submission" date="2020-12" db="EMBL/GenBank/DDBJ databases">
        <title>Desulfobium dissulfuricans gen. nov., sp. nov., a novel mesophilic, sulfate-reducing bacterium isolated from a deep-sea hydrothermal vent.</title>
        <authorList>
            <person name="Hashimoto Y."/>
            <person name="Tame A."/>
            <person name="Sawayama S."/>
            <person name="Miyazaki J."/>
            <person name="Takai K."/>
            <person name="Nakagawa S."/>
        </authorList>
    </citation>
    <scope>NUCLEOTIDE SEQUENCE</scope>
    <source>
        <strain evidence="1">GF1</strain>
    </source>
</reference>
<dbReference type="AlphaFoldDB" id="A0A915XKX6"/>
<evidence type="ECO:0008006" key="3">
    <source>
        <dbReference type="Google" id="ProtNLM"/>
    </source>
</evidence>
<sequence>MFDFLKKLDLDDFEISRLDDMLIQNLWASFRECTESEAAEEFLQLLLTLMMVMFRLNRDYRQNIQDFNGRYQFLSKDGEITVAAIFRDGRMEVREAVIPDPHITITFRDGRALFNYLISPRQDIIGSILRHDVETDGNLNYLYRFGYLAKQLLEMAPGQ</sequence>
<dbReference type="RefSeq" id="WP_267928744.1">
    <property type="nucleotide sequence ID" value="NZ_AP024233.1"/>
</dbReference>
<dbReference type="Gene3D" id="3.30.1050.10">
    <property type="entry name" value="SCP2 sterol-binding domain"/>
    <property type="match status" value="1"/>
</dbReference>
<dbReference type="InterPro" id="IPR036527">
    <property type="entry name" value="SCP2_sterol-bd_dom_sf"/>
</dbReference>
<dbReference type="Proteomes" id="UP001063350">
    <property type="component" value="Chromosome"/>
</dbReference>
<evidence type="ECO:0000313" key="2">
    <source>
        <dbReference type="Proteomes" id="UP001063350"/>
    </source>
</evidence>
<keyword evidence="2" id="KW-1185">Reference proteome</keyword>
<protein>
    <recommendedName>
        <fullName evidence="3">SCP2 domain-containing protein</fullName>
    </recommendedName>
</protein>
<dbReference type="KEGG" id="ddu:GF1_12220"/>
<accession>A0A915XKX6</accession>
<name>A0A915XKX6_9BACT</name>